<evidence type="ECO:0000256" key="3">
    <source>
        <dbReference type="ARBA" id="ARBA00022526"/>
    </source>
</evidence>
<dbReference type="Proteomes" id="UP000472263">
    <property type="component" value="Chromosome 14"/>
</dbReference>
<keyword evidence="3" id="KW-0119">Carbohydrate metabolism</keyword>
<evidence type="ECO:0000256" key="1">
    <source>
        <dbReference type="ARBA" id="ARBA00001964"/>
    </source>
</evidence>
<reference evidence="12" key="1">
    <citation type="submission" date="2019-06" db="EMBL/GenBank/DDBJ databases">
        <authorList>
            <consortium name="Wellcome Sanger Institute Data Sharing"/>
        </authorList>
    </citation>
    <scope>NUCLEOTIDE SEQUENCE [LARGE SCALE GENOMIC DNA]</scope>
</reference>
<gene>
    <name evidence="12" type="primary">LOC115371499</name>
</gene>
<dbReference type="SUPFAM" id="SSF52518">
    <property type="entry name" value="Thiamin diphosphate-binding fold (THDP-binding)"/>
    <property type="match status" value="1"/>
</dbReference>
<accession>A0A667XLC4</accession>
<reference evidence="12" key="3">
    <citation type="submission" date="2025-09" db="UniProtKB">
        <authorList>
            <consortium name="Ensembl"/>
        </authorList>
    </citation>
    <scope>IDENTIFICATION</scope>
</reference>
<evidence type="ECO:0000256" key="5">
    <source>
        <dbReference type="ARBA" id="ARBA00023002"/>
    </source>
</evidence>
<keyword evidence="3" id="KW-0313">Glucose metabolism</keyword>
<keyword evidence="4" id="KW-0809">Transit peptide</keyword>
<dbReference type="Ensembl" id="ENSMMDT00005016462.1">
    <property type="protein sequence ID" value="ENSMMDP00005016037.1"/>
    <property type="gene ID" value="ENSMMDG00005008006.1"/>
</dbReference>
<evidence type="ECO:0000256" key="7">
    <source>
        <dbReference type="ARBA" id="ARBA00023317"/>
    </source>
</evidence>
<organism evidence="12 13">
    <name type="scientific">Myripristis murdjan</name>
    <name type="common">pinecone soldierfish</name>
    <dbReference type="NCBI Taxonomy" id="586833"/>
    <lineage>
        <taxon>Eukaryota</taxon>
        <taxon>Metazoa</taxon>
        <taxon>Chordata</taxon>
        <taxon>Craniata</taxon>
        <taxon>Vertebrata</taxon>
        <taxon>Euteleostomi</taxon>
        <taxon>Actinopterygii</taxon>
        <taxon>Neopterygii</taxon>
        <taxon>Teleostei</taxon>
        <taxon>Neoteleostei</taxon>
        <taxon>Acanthomorphata</taxon>
        <taxon>Holocentriformes</taxon>
        <taxon>Holocentridae</taxon>
        <taxon>Myripristis</taxon>
    </lineage>
</organism>
<dbReference type="GeneTree" id="ENSGT00530000063174"/>
<evidence type="ECO:0000256" key="10">
    <source>
        <dbReference type="RuleBase" id="RU361139"/>
    </source>
</evidence>
<dbReference type="InterPro" id="IPR001017">
    <property type="entry name" value="DH_E1"/>
</dbReference>
<protein>
    <recommendedName>
        <fullName evidence="10">Pyruvate dehydrogenase E1 component subunit alpha</fullName>
        <ecNumber evidence="10">1.2.4.1</ecNumber>
    </recommendedName>
</protein>
<dbReference type="InterPro" id="IPR050642">
    <property type="entry name" value="PDH_E1_Alpha_Subunit"/>
</dbReference>
<evidence type="ECO:0000256" key="9">
    <source>
        <dbReference type="ARBA" id="ARBA00062595"/>
    </source>
</evidence>
<evidence type="ECO:0000313" key="12">
    <source>
        <dbReference type="Ensembl" id="ENSMMDP00005016037.1"/>
    </source>
</evidence>
<dbReference type="NCBIfam" id="TIGR03182">
    <property type="entry name" value="PDH_E1_alph_y"/>
    <property type="match status" value="1"/>
</dbReference>
<reference evidence="12" key="2">
    <citation type="submission" date="2025-08" db="UniProtKB">
        <authorList>
            <consortium name="Ensembl"/>
        </authorList>
    </citation>
    <scope>IDENTIFICATION</scope>
</reference>
<feature type="domain" description="Dehydrogenase E1 component" evidence="11">
    <location>
        <begin position="70"/>
        <end position="357"/>
    </location>
</feature>
<dbReference type="CDD" id="cd02000">
    <property type="entry name" value="TPP_E1_PDC_ADC_BCADC"/>
    <property type="match status" value="1"/>
</dbReference>
<keyword evidence="5 10" id="KW-0560">Oxidoreductase</keyword>
<dbReference type="FunFam" id="3.40.50.970:FF:000013">
    <property type="entry name" value="Pyruvate dehydrogenase E1 component subunit alpha"/>
    <property type="match status" value="1"/>
</dbReference>
<dbReference type="EC" id="1.2.4.1" evidence="10"/>
<keyword evidence="13" id="KW-1185">Reference proteome</keyword>
<evidence type="ECO:0000256" key="2">
    <source>
        <dbReference type="ARBA" id="ARBA00003754"/>
    </source>
</evidence>
<comment type="subunit">
    <text evidence="9">Heterotetramer of two PDHA2 and two PDHB subunits. The heterotetramer interacts with DLAT, and is part of the multimeric pyruvate dehydrogenase complex that contains multiple copies of pyruvate dehydrogenase (E1), dihydrolipoamide acetyltransferase (DLAT, E2) and lipoamide dehydrogenase (DLD, E3). These subunits are bound to an inner core composed of about 48 DLAT and 12 PDHX molecules.</text>
</comment>
<dbReference type="InterPro" id="IPR017597">
    <property type="entry name" value="Pyrv_DH_E1_asu_subgrp-y"/>
</dbReference>
<keyword evidence="7 10" id="KW-0670">Pyruvate</keyword>
<comment type="cofactor">
    <cofactor evidence="1 10">
        <name>thiamine diphosphate</name>
        <dbReference type="ChEBI" id="CHEBI:58937"/>
    </cofactor>
</comment>
<keyword evidence="6 10" id="KW-0786">Thiamine pyrophosphate</keyword>
<sequence>QSKMLTKFLNLLRTCSWRNVTAVVTSARTYADFARQATFEIKRCDVHQLDEAPATQVVLTREDGLHFYRTMELIRCMEAKVEQLYDQKLVRGGCHLCSGQEACVVGTEAAVNLTDHLITAYRAHGFTYTRGGTVKEIMAELTGRRGGIAKGKGGSMHMYTKHFYGGNGIVGAQVPLGAGVALACKYQDKNELCVCLYGDGAANQGQVFETFNMAALWKLPVIFICENNKYGKGTEAKRAAASTDFYKRGDFIPGLRVDGMDVLCVREATRFAADYCRSGKGPIILELLTCLYQGHFMGAPAMSRREEIERIQRNSDPVATLKDRMLSNNLANLEEFKHIDAELRKEVEDAAQFAVTDAEAPLDDLCNHIFCNDPPLEVRGTTPWAKLKSFS</sequence>
<dbReference type="GO" id="GO:0004739">
    <property type="term" value="F:pyruvate dehydrogenase (acetyl-transferring) activity"/>
    <property type="evidence" value="ECO:0007669"/>
    <property type="project" value="UniProtKB-UniRule"/>
</dbReference>
<dbReference type="Pfam" id="PF00676">
    <property type="entry name" value="E1_dh"/>
    <property type="match status" value="1"/>
</dbReference>
<evidence type="ECO:0000313" key="13">
    <source>
        <dbReference type="Proteomes" id="UP000472263"/>
    </source>
</evidence>
<evidence type="ECO:0000256" key="8">
    <source>
        <dbReference type="ARBA" id="ARBA00051231"/>
    </source>
</evidence>
<dbReference type="Gene3D" id="3.40.50.970">
    <property type="match status" value="1"/>
</dbReference>
<comment type="function">
    <text evidence="2">The pyruvate dehydrogenase complex catalyzes the overall conversion of pyruvate to acetyl-CoA and CO(2), and thereby links the glycolytic pathway to the tricarboxylic cycle.</text>
</comment>
<name>A0A667XLC4_9TELE</name>
<proteinExistence type="predicted"/>
<dbReference type="InParanoid" id="A0A667XLC4"/>
<dbReference type="PANTHER" id="PTHR11516">
    <property type="entry name" value="PYRUVATE DEHYDROGENASE E1 COMPONENT, ALPHA SUBUNIT BACTERIAL AND ORGANELLAR"/>
    <property type="match status" value="1"/>
</dbReference>
<dbReference type="InterPro" id="IPR029061">
    <property type="entry name" value="THDP-binding"/>
</dbReference>
<dbReference type="AlphaFoldDB" id="A0A667XLC4"/>
<comment type="catalytic activity">
    <reaction evidence="8 10">
        <text>N(6)-[(R)-lipoyl]-L-lysyl-[protein] + pyruvate + H(+) = N(6)-[(R)-S(8)-acetyldihydrolipoyl]-L-lysyl-[protein] + CO2</text>
        <dbReference type="Rhea" id="RHEA:19189"/>
        <dbReference type="Rhea" id="RHEA-COMP:10474"/>
        <dbReference type="Rhea" id="RHEA-COMP:10478"/>
        <dbReference type="ChEBI" id="CHEBI:15361"/>
        <dbReference type="ChEBI" id="CHEBI:15378"/>
        <dbReference type="ChEBI" id="CHEBI:16526"/>
        <dbReference type="ChEBI" id="CHEBI:83099"/>
        <dbReference type="ChEBI" id="CHEBI:83111"/>
        <dbReference type="EC" id="1.2.4.1"/>
    </reaction>
</comment>
<evidence type="ECO:0000256" key="4">
    <source>
        <dbReference type="ARBA" id="ARBA00022946"/>
    </source>
</evidence>
<dbReference type="GO" id="GO:0006086">
    <property type="term" value="P:pyruvate decarboxylation to acetyl-CoA"/>
    <property type="evidence" value="ECO:0007669"/>
    <property type="project" value="InterPro"/>
</dbReference>
<dbReference type="PANTHER" id="PTHR11516:SF60">
    <property type="entry name" value="PYRUVATE DEHYDROGENASE E1 COMPONENT SUBUNIT ALPHA"/>
    <property type="match status" value="1"/>
</dbReference>
<evidence type="ECO:0000259" key="11">
    <source>
        <dbReference type="Pfam" id="PF00676"/>
    </source>
</evidence>
<dbReference type="GO" id="GO:0006006">
    <property type="term" value="P:glucose metabolic process"/>
    <property type="evidence" value="ECO:0007669"/>
    <property type="project" value="UniProtKB-KW"/>
</dbReference>
<evidence type="ECO:0000256" key="6">
    <source>
        <dbReference type="ARBA" id="ARBA00023052"/>
    </source>
</evidence>